<dbReference type="Pfam" id="PF00890">
    <property type="entry name" value="FAD_binding_2"/>
    <property type="match status" value="1"/>
</dbReference>
<gene>
    <name evidence="5" type="ORF">CMQ_7215</name>
</gene>
<keyword evidence="6" id="KW-1185">Reference proteome</keyword>
<keyword evidence="1" id="KW-0285">Flavoprotein</keyword>
<organism evidence="6">
    <name type="scientific">Grosmannia clavigera (strain kw1407 / UAMH 11150)</name>
    <name type="common">Blue stain fungus</name>
    <name type="synonym">Graphiocladiella clavigera</name>
    <dbReference type="NCBI Taxonomy" id="655863"/>
    <lineage>
        <taxon>Eukaryota</taxon>
        <taxon>Fungi</taxon>
        <taxon>Dikarya</taxon>
        <taxon>Ascomycota</taxon>
        <taxon>Pezizomycotina</taxon>
        <taxon>Sordariomycetes</taxon>
        <taxon>Sordariomycetidae</taxon>
        <taxon>Ophiostomatales</taxon>
        <taxon>Ophiostomataceae</taxon>
        <taxon>Leptographium</taxon>
    </lineage>
</organism>
<dbReference type="eggNOG" id="ENOG502SIS7">
    <property type="taxonomic scope" value="Eukaryota"/>
</dbReference>
<dbReference type="OrthoDB" id="3345469at2759"/>
<dbReference type="PANTHER" id="PTHR43260:SF1">
    <property type="entry name" value="KSDD-LIKE STEROID DEHYDROGENASE RV0785"/>
    <property type="match status" value="1"/>
</dbReference>
<dbReference type="InterPro" id="IPR014614">
    <property type="entry name" value="KsdD_DH"/>
</dbReference>
<reference evidence="5 6" key="1">
    <citation type="journal article" date="2011" name="Proc. Natl. Acad. Sci. U.S.A.">
        <title>Genome and transcriptome analyses of the mountain pine beetle-fungal symbiont Grosmannia clavigera, a lodgepole pine pathogen.</title>
        <authorList>
            <person name="DiGuistini S."/>
            <person name="Wang Y."/>
            <person name="Liao N.Y."/>
            <person name="Taylor G."/>
            <person name="Tanguay P."/>
            <person name="Feau N."/>
            <person name="Henrissat B."/>
            <person name="Chan S.K."/>
            <person name="Hesse-Orce U."/>
            <person name="Alamouti S.M."/>
            <person name="Tsui C.K.M."/>
            <person name="Docking R.T."/>
            <person name="Levasseur A."/>
            <person name="Haridas S."/>
            <person name="Robertson G."/>
            <person name="Birol I."/>
            <person name="Holt R.A."/>
            <person name="Marra M.A."/>
            <person name="Hamelin R.C."/>
            <person name="Hirst M."/>
            <person name="Jones S.J.M."/>
            <person name="Bohlmann J."/>
            <person name="Breuil C."/>
        </authorList>
    </citation>
    <scope>NUCLEOTIDE SEQUENCE [LARGE SCALE GENOMIC DNA]</scope>
    <source>
        <strain evidence="6">kw1407 / UAMH 11150</strain>
    </source>
</reference>
<dbReference type="InterPro" id="IPR027477">
    <property type="entry name" value="Succ_DH/fumarate_Rdtase_cat_sf"/>
</dbReference>
<evidence type="ECO:0000256" key="1">
    <source>
        <dbReference type="ARBA" id="ARBA00022630"/>
    </source>
</evidence>
<keyword evidence="2" id="KW-0560">Oxidoreductase</keyword>
<evidence type="ECO:0000313" key="6">
    <source>
        <dbReference type="Proteomes" id="UP000007796"/>
    </source>
</evidence>
<accession>F0XP45</accession>
<dbReference type="STRING" id="655863.F0XP45"/>
<name>F0XP45_GROCL</name>
<dbReference type="GeneID" id="25980735"/>
<dbReference type="NCBIfam" id="NF009472">
    <property type="entry name" value="PRK12834.1"/>
    <property type="match status" value="1"/>
</dbReference>
<dbReference type="Proteomes" id="UP000007796">
    <property type="component" value="Unassembled WGS sequence"/>
</dbReference>
<dbReference type="InterPro" id="IPR036188">
    <property type="entry name" value="FAD/NAD-bd_sf"/>
</dbReference>
<dbReference type="Gene3D" id="3.90.700.10">
    <property type="entry name" value="Succinate dehydrogenase/fumarate reductase flavoprotein, catalytic domain"/>
    <property type="match status" value="1"/>
</dbReference>
<feature type="compositionally biased region" description="Polar residues" evidence="3">
    <location>
        <begin position="35"/>
        <end position="48"/>
    </location>
</feature>
<evidence type="ECO:0000256" key="2">
    <source>
        <dbReference type="ARBA" id="ARBA00023002"/>
    </source>
</evidence>
<evidence type="ECO:0000313" key="5">
    <source>
        <dbReference type="EMBL" id="EFX00213.1"/>
    </source>
</evidence>
<dbReference type="HOGENOM" id="CLU_022946_0_0_1"/>
<dbReference type="PANTHER" id="PTHR43260">
    <property type="entry name" value="3-KETOSTEROID-DELTA-1-DEHYDROGENASE"/>
    <property type="match status" value="1"/>
</dbReference>
<dbReference type="Gene3D" id="3.50.50.60">
    <property type="entry name" value="FAD/NAD(P)-binding domain"/>
    <property type="match status" value="1"/>
</dbReference>
<dbReference type="InParanoid" id="F0XP45"/>
<feature type="region of interest" description="Disordered" evidence="3">
    <location>
        <begin position="30"/>
        <end position="63"/>
    </location>
</feature>
<proteinExistence type="predicted"/>
<protein>
    <submittedName>
        <fullName evidence="5">3-ketosteroid-delta-1-dehydrogenase</fullName>
    </submittedName>
</protein>
<dbReference type="AlphaFoldDB" id="F0XP45"/>
<sequence>MTAGALVKDAELLVVPSKVINHRCGKSVLRASPRNVPQTAGAANSTTPSKKRGEPRKESTSSRAEICCVYTSRARDQRTHMSRMADTTTDTETPRAIIVGAGLAGLVAAYELTQRGVSVVMVEQETRANLGGQAFFSLGGLFCVDSSEQRRWGIKDSRALALGDWLGTAQFDRLDGDDRWPRQWAEAFVDFATGELEQYVKRLGLRFLSVGWAERGDGTATGHGNSVPRFHLTWGTGPEVVRIFAEPVEAAEKRGLVTFRHRHMVDRLLVDETTGRAVGVTGRVLAADEAVPRGQPTSRVVVDTFEIRGAAVLVAAGGIGGNVEMVRQAWPVARLGPRVPQRFVVGVPAHVDGRMMGIAEQAGAHTVNRDRMWHYTEGLQNWDPIWSNHGIRVLPGPSSLWLDATGKRLPPSLFPGSDTLATLRHICATGHDYSWFVLDRAIVAREFALSGSEQNPDITDKSYWQALLQRVLSRRGTVPVQQFCAHGADFVVRDSLEDLVDGMNELARTIDGPLLDHAAVRAVVEARDAQLDNPYSKDAQAMLVRNARLYWYDRLTRVAAPHRLLDPRHGPLIAVRMNLLTRKTLGGIETDLQSRVQRPDHSVFPGLYAAGEIAGFGGGGVHGYAALEGTFLGGCIFSGRAAGRAMADEILGSVHEG</sequence>
<dbReference type="GO" id="GO:0016627">
    <property type="term" value="F:oxidoreductase activity, acting on the CH-CH group of donors"/>
    <property type="evidence" value="ECO:0007669"/>
    <property type="project" value="InterPro"/>
</dbReference>
<dbReference type="SUPFAM" id="SSF51905">
    <property type="entry name" value="FAD/NAD(P)-binding domain"/>
    <property type="match status" value="1"/>
</dbReference>
<evidence type="ECO:0000256" key="3">
    <source>
        <dbReference type="SAM" id="MobiDB-lite"/>
    </source>
</evidence>
<dbReference type="InterPro" id="IPR003953">
    <property type="entry name" value="FAD-dep_OxRdtase_2_FAD-bd"/>
</dbReference>
<feature type="compositionally biased region" description="Basic and acidic residues" evidence="3">
    <location>
        <begin position="51"/>
        <end position="60"/>
    </location>
</feature>
<dbReference type="RefSeq" id="XP_014169695.1">
    <property type="nucleotide sequence ID" value="XM_014314220.1"/>
</dbReference>
<feature type="domain" description="FAD-dependent oxidoreductase 2 FAD-binding" evidence="4">
    <location>
        <begin position="96"/>
        <end position="632"/>
    </location>
</feature>
<evidence type="ECO:0000259" key="4">
    <source>
        <dbReference type="Pfam" id="PF00890"/>
    </source>
</evidence>
<dbReference type="EMBL" id="GL629801">
    <property type="protein sequence ID" value="EFX00213.1"/>
    <property type="molecule type" value="Genomic_DNA"/>
</dbReference>